<name>A0A316DMV2_9FLAO</name>
<keyword evidence="1" id="KW-0472">Membrane</keyword>
<dbReference type="AlphaFoldDB" id="A0A316DMV2"/>
<dbReference type="EMBL" id="QGGP01000004">
    <property type="protein sequence ID" value="PWK18529.1"/>
    <property type="molecule type" value="Genomic_DNA"/>
</dbReference>
<feature type="transmembrane region" description="Helical" evidence="1">
    <location>
        <begin position="103"/>
        <end position="125"/>
    </location>
</feature>
<accession>A0A316DMV2</accession>
<dbReference type="RefSeq" id="WP_109682351.1">
    <property type="nucleotide sequence ID" value="NZ_QGGP01000004.1"/>
</dbReference>
<comment type="caution">
    <text evidence="2">The sequence shown here is derived from an EMBL/GenBank/DDBJ whole genome shotgun (WGS) entry which is preliminary data.</text>
</comment>
<proteinExistence type="predicted"/>
<feature type="transmembrane region" description="Helical" evidence="1">
    <location>
        <begin position="131"/>
        <end position="148"/>
    </location>
</feature>
<sequence>MKTNYLLPNKYKSLGWILFILGLIGGIFMYSIGYESDVLTMKVFSIYNEDFIMKEERGFFKIIEENSILDELISLAIIIGGLIIVFTKEKVEDEFIYKLRTDSLVWALIFNYAILIFAILFIYGLTFFDVLVFNMFTPLLFFIIRFNFLKLKSNSHDE</sequence>
<protein>
    <submittedName>
        <fullName evidence="2">Uncharacterized protein</fullName>
    </submittedName>
</protein>
<keyword evidence="1" id="KW-1133">Transmembrane helix</keyword>
<dbReference type="Proteomes" id="UP000245430">
    <property type="component" value="Unassembled WGS sequence"/>
</dbReference>
<keyword evidence="1" id="KW-0812">Transmembrane</keyword>
<evidence type="ECO:0000256" key="1">
    <source>
        <dbReference type="SAM" id="Phobius"/>
    </source>
</evidence>
<reference evidence="2 3" key="1">
    <citation type="submission" date="2018-05" db="EMBL/GenBank/DDBJ databases">
        <title>Genomic Encyclopedia of Archaeal and Bacterial Type Strains, Phase II (KMG-II): from individual species to whole genera.</title>
        <authorList>
            <person name="Goeker M."/>
        </authorList>
    </citation>
    <scope>NUCLEOTIDE SEQUENCE [LARGE SCALE GENOMIC DNA]</scope>
    <source>
        <strain evidence="2 3">DSM 22637</strain>
    </source>
</reference>
<keyword evidence="3" id="KW-1185">Reference proteome</keyword>
<evidence type="ECO:0000313" key="2">
    <source>
        <dbReference type="EMBL" id="PWK18529.1"/>
    </source>
</evidence>
<organism evidence="2 3">
    <name type="scientific">Xanthomarina spongicola</name>
    <dbReference type="NCBI Taxonomy" id="570520"/>
    <lineage>
        <taxon>Bacteria</taxon>
        <taxon>Pseudomonadati</taxon>
        <taxon>Bacteroidota</taxon>
        <taxon>Flavobacteriia</taxon>
        <taxon>Flavobacteriales</taxon>
        <taxon>Flavobacteriaceae</taxon>
        <taxon>Xanthomarina</taxon>
    </lineage>
</organism>
<feature type="transmembrane region" description="Helical" evidence="1">
    <location>
        <begin position="72"/>
        <end position="91"/>
    </location>
</feature>
<gene>
    <name evidence="2" type="ORF">LX78_01835</name>
</gene>
<feature type="transmembrane region" description="Helical" evidence="1">
    <location>
        <begin position="12"/>
        <end position="32"/>
    </location>
</feature>
<evidence type="ECO:0000313" key="3">
    <source>
        <dbReference type="Proteomes" id="UP000245430"/>
    </source>
</evidence>
<dbReference type="OrthoDB" id="894278at2"/>